<keyword evidence="2" id="KW-0805">Transcription regulation</keyword>
<keyword evidence="10" id="KW-1185">Reference proteome</keyword>
<dbReference type="Gene3D" id="4.10.280.10">
    <property type="entry name" value="Helix-loop-helix DNA-binding domain"/>
    <property type="match status" value="1"/>
</dbReference>
<evidence type="ECO:0000313" key="10">
    <source>
        <dbReference type="Proteomes" id="UP001605036"/>
    </source>
</evidence>
<feature type="compositionally biased region" description="Low complexity" evidence="7">
    <location>
        <begin position="250"/>
        <end position="259"/>
    </location>
</feature>
<feature type="region of interest" description="Disordered" evidence="7">
    <location>
        <begin position="595"/>
        <end position="633"/>
    </location>
</feature>
<feature type="domain" description="BHLH" evidence="8">
    <location>
        <begin position="481"/>
        <end position="530"/>
    </location>
</feature>
<dbReference type="PROSITE" id="PS50888">
    <property type="entry name" value="BHLH"/>
    <property type="match status" value="1"/>
</dbReference>
<evidence type="ECO:0000256" key="7">
    <source>
        <dbReference type="SAM" id="MobiDB-lite"/>
    </source>
</evidence>
<reference evidence="9 10" key="1">
    <citation type="submission" date="2024-09" db="EMBL/GenBank/DDBJ databases">
        <title>Chromosome-scale assembly of Riccia fluitans.</title>
        <authorList>
            <person name="Paukszto L."/>
            <person name="Sawicki J."/>
            <person name="Karawczyk K."/>
            <person name="Piernik-Szablinska J."/>
            <person name="Szczecinska M."/>
            <person name="Mazdziarz M."/>
        </authorList>
    </citation>
    <scope>NUCLEOTIDE SEQUENCE [LARGE SCALE GENOMIC DNA]</scope>
    <source>
        <strain evidence="9">Rf_01</strain>
        <tissue evidence="9">Aerial parts of the thallus</tissue>
    </source>
</reference>
<name>A0ABD1Z9J4_9MARC</name>
<dbReference type="InterPro" id="IPR036638">
    <property type="entry name" value="HLH_DNA-bd_sf"/>
</dbReference>
<feature type="coiled-coil region" evidence="6">
    <location>
        <begin position="520"/>
        <end position="547"/>
    </location>
</feature>
<keyword evidence="6" id="KW-0175">Coiled coil</keyword>
<dbReference type="InterPro" id="IPR011598">
    <property type="entry name" value="bHLH_dom"/>
</dbReference>
<dbReference type="Pfam" id="PF00010">
    <property type="entry name" value="HLH"/>
    <property type="match status" value="1"/>
</dbReference>
<evidence type="ECO:0000259" key="8">
    <source>
        <dbReference type="PROSITE" id="PS50888"/>
    </source>
</evidence>
<dbReference type="AlphaFoldDB" id="A0ABD1Z9J4"/>
<dbReference type="InterPro" id="IPR054502">
    <property type="entry name" value="bHLH-TF_ACT-like_plant"/>
</dbReference>
<evidence type="ECO:0000256" key="1">
    <source>
        <dbReference type="ARBA" id="ARBA00004123"/>
    </source>
</evidence>
<feature type="region of interest" description="Disordered" evidence="7">
    <location>
        <begin position="250"/>
        <end position="291"/>
    </location>
</feature>
<protein>
    <recommendedName>
        <fullName evidence="8">BHLH domain-containing protein</fullName>
    </recommendedName>
</protein>
<dbReference type="PANTHER" id="PTHR46266:SF4">
    <property type="entry name" value="TRANSCRIPTION FACTOR TT8"/>
    <property type="match status" value="1"/>
</dbReference>
<dbReference type="Pfam" id="PF22754">
    <property type="entry name" value="bHLH-TF_ACT-like_plant"/>
    <property type="match status" value="1"/>
</dbReference>
<dbReference type="SMART" id="SM00353">
    <property type="entry name" value="HLH"/>
    <property type="match status" value="1"/>
</dbReference>
<proteinExistence type="predicted"/>
<dbReference type="EMBL" id="JBHFFA010000002">
    <property type="protein sequence ID" value="KAL2644473.1"/>
    <property type="molecule type" value="Genomic_DNA"/>
</dbReference>
<organism evidence="9 10">
    <name type="scientific">Riccia fluitans</name>
    <dbReference type="NCBI Taxonomy" id="41844"/>
    <lineage>
        <taxon>Eukaryota</taxon>
        <taxon>Viridiplantae</taxon>
        <taxon>Streptophyta</taxon>
        <taxon>Embryophyta</taxon>
        <taxon>Marchantiophyta</taxon>
        <taxon>Marchantiopsida</taxon>
        <taxon>Marchantiidae</taxon>
        <taxon>Marchantiales</taxon>
        <taxon>Ricciaceae</taxon>
        <taxon>Riccia</taxon>
    </lineage>
</organism>
<dbReference type="GO" id="GO:0005634">
    <property type="term" value="C:nucleus"/>
    <property type="evidence" value="ECO:0007669"/>
    <property type="project" value="UniProtKB-SubCell"/>
</dbReference>
<gene>
    <name evidence="9" type="ORF">R1flu_012060</name>
</gene>
<keyword evidence="4" id="KW-0804">Transcription</keyword>
<dbReference type="Proteomes" id="UP001605036">
    <property type="component" value="Unassembled WGS sequence"/>
</dbReference>
<comment type="subcellular location">
    <subcellularLocation>
        <location evidence="1">Nucleus</location>
    </subcellularLocation>
</comment>
<dbReference type="InterPro" id="IPR025610">
    <property type="entry name" value="MYC/MYB_N"/>
</dbReference>
<evidence type="ECO:0000256" key="5">
    <source>
        <dbReference type="ARBA" id="ARBA00023242"/>
    </source>
</evidence>
<dbReference type="PANTHER" id="PTHR46266">
    <property type="entry name" value="TRANSCRIPTION FACTOR TT8"/>
    <property type="match status" value="1"/>
</dbReference>
<sequence>MQENITCLLHAYGFRYQFAPDQWATKQMGNELDDRMAGALGKRNLSNLVEVPKATLRAQLQAAVQSIKWTYTAFWQLSIEKEVLVWGDGYYNGAIKTRKTVHVTELTQEELGIQRTRQLRELYETLSSAADGNQPATRRPSAALTPEDLTETEWFYLLCMSCSFAPDSGLPGKALTQGEHVWLSETNEASPEVFTRSLLAKTARIQTVLCIPLYNGVVEFGTTNLVREDFAIVNHIKTFFVGQFNSVGSEQSSSGAQQQHEGETPIQHSPAGGDTTDDDGAGSRARGERRLSGGNWLQNTSLWSNINHHDFIDTFSHEIAAAAACRETEHGQGDSAVAMMLVDEGKSIGVNPKSWELLPDHIDGLPGGDISLDSYVGDGVNSSAEDLMLLGLSQPTAALALQNLHLFGSQNNAESYPRPVLSAFVDWRTVSGTIQKDPHNGNQQWMLKNVLFNLTQMCSAPRDENRNKGAPKKLPAVGHDDLNVSHVLAERRRREKLNDRFMSLRALVPFVTKMDKASILGDAIEYLKQLQKRIQELEFRVKKAESIKPSSKLDDPSKSHLVDFTQGISPSENCNSSEFEMSNGNRMAGIEMNGTFIDGASKSDPKKPDDSEMNPSSGRISEREDQGFNSFDGEADASQAERVILEEVKADVNMNVAEGDVYLELSCPWRKTVLVDVLRTLIDDQLDVFVVQAATNNGTLTTVFKGKMRASIDSHTATNLKSKLRTAVEESAGGAGLS</sequence>
<evidence type="ECO:0000256" key="6">
    <source>
        <dbReference type="SAM" id="Coils"/>
    </source>
</evidence>
<evidence type="ECO:0000256" key="4">
    <source>
        <dbReference type="ARBA" id="ARBA00023163"/>
    </source>
</evidence>
<evidence type="ECO:0000256" key="3">
    <source>
        <dbReference type="ARBA" id="ARBA00023159"/>
    </source>
</evidence>
<keyword evidence="5" id="KW-0539">Nucleus</keyword>
<comment type="caution">
    <text evidence="9">The sequence shown here is derived from an EMBL/GenBank/DDBJ whole genome shotgun (WGS) entry which is preliminary data.</text>
</comment>
<evidence type="ECO:0000256" key="2">
    <source>
        <dbReference type="ARBA" id="ARBA00023015"/>
    </source>
</evidence>
<dbReference type="Pfam" id="PF14215">
    <property type="entry name" value="bHLH-MYC_N"/>
    <property type="match status" value="1"/>
</dbReference>
<feature type="compositionally biased region" description="Basic and acidic residues" evidence="7">
    <location>
        <begin position="601"/>
        <end position="610"/>
    </location>
</feature>
<accession>A0ABD1Z9J4</accession>
<evidence type="ECO:0000313" key="9">
    <source>
        <dbReference type="EMBL" id="KAL2644473.1"/>
    </source>
</evidence>
<keyword evidence="3" id="KW-0010">Activator</keyword>
<dbReference type="SUPFAM" id="SSF47459">
    <property type="entry name" value="HLH, helix-loop-helix DNA-binding domain"/>
    <property type="match status" value="1"/>
</dbReference>